<organism evidence="1">
    <name type="scientific">marine sediment metagenome</name>
    <dbReference type="NCBI Taxonomy" id="412755"/>
    <lineage>
        <taxon>unclassified sequences</taxon>
        <taxon>metagenomes</taxon>
        <taxon>ecological metagenomes</taxon>
    </lineage>
</organism>
<comment type="caution">
    <text evidence="1">The sequence shown here is derived from an EMBL/GenBank/DDBJ whole genome shotgun (WGS) entry which is preliminary data.</text>
</comment>
<evidence type="ECO:0000313" key="1">
    <source>
        <dbReference type="EMBL" id="KKL07606.1"/>
    </source>
</evidence>
<name>A0A0F9CPL1_9ZZZZ</name>
<accession>A0A0F9CPL1</accession>
<dbReference type="AlphaFoldDB" id="A0A0F9CPL1"/>
<reference evidence="1" key="1">
    <citation type="journal article" date="2015" name="Nature">
        <title>Complex archaea that bridge the gap between prokaryotes and eukaryotes.</title>
        <authorList>
            <person name="Spang A."/>
            <person name="Saw J.H."/>
            <person name="Jorgensen S.L."/>
            <person name="Zaremba-Niedzwiedzka K."/>
            <person name="Martijn J."/>
            <person name="Lind A.E."/>
            <person name="van Eijk R."/>
            <person name="Schleper C."/>
            <person name="Guy L."/>
            <person name="Ettema T.J."/>
        </authorList>
    </citation>
    <scope>NUCLEOTIDE SEQUENCE</scope>
</reference>
<dbReference type="EMBL" id="LAZR01043221">
    <property type="protein sequence ID" value="KKL07606.1"/>
    <property type="molecule type" value="Genomic_DNA"/>
</dbReference>
<protein>
    <submittedName>
        <fullName evidence="1">Uncharacterized protein</fullName>
    </submittedName>
</protein>
<proteinExistence type="predicted"/>
<sequence length="162" mass="17743">MSKSSGLAVLALLVGVSALGLGAYQMFFVTPTNMKSGIKNTWYSFDTDSKYAEITPYIIPVDSLLINFTVKSGESVYLHFNTMLHIESENFIFVLVLDSVDLLNSPYPTWLIKQTNSTLSVSLQLSLDTVSVGAHNVTMGITSRNTANYISSSSLLVQTYIP</sequence>
<gene>
    <name evidence="1" type="ORF">LCGC14_2584360</name>
</gene>